<dbReference type="PANTHER" id="PTHR10000:SF55">
    <property type="entry name" value="5-AMINO-6-(5-PHOSPHO-D-RIBITYLAMINO)URACIL PHOSPHATASE YCSE"/>
    <property type="match status" value="1"/>
</dbReference>
<dbReference type="EMBL" id="QWVT01000011">
    <property type="protein sequence ID" value="RID86814.1"/>
    <property type="molecule type" value="Genomic_DNA"/>
</dbReference>
<evidence type="ECO:0000313" key="1">
    <source>
        <dbReference type="EMBL" id="RID86814.1"/>
    </source>
</evidence>
<comment type="caution">
    <text evidence="1">The sequence shown here is derived from an EMBL/GenBank/DDBJ whole genome shotgun (WGS) entry which is preliminary data.</text>
</comment>
<dbReference type="CDD" id="cd07516">
    <property type="entry name" value="HAD_Pase"/>
    <property type="match status" value="1"/>
</dbReference>
<proteinExistence type="predicted"/>
<dbReference type="InterPro" id="IPR006379">
    <property type="entry name" value="HAD-SF_hydro_IIB"/>
</dbReference>
<name>A0A398BB75_9BACI</name>
<organism evidence="1 2">
    <name type="scientific">Mesobacillus zeae</name>
    <dbReference type="NCBI Taxonomy" id="1917180"/>
    <lineage>
        <taxon>Bacteria</taxon>
        <taxon>Bacillati</taxon>
        <taxon>Bacillota</taxon>
        <taxon>Bacilli</taxon>
        <taxon>Bacillales</taxon>
        <taxon>Bacillaceae</taxon>
        <taxon>Mesobacillus</taxon>
    </lineage>
</organism>
<dbReference type="InterPro" id="IPR000150">
    <property type="entry name" value="Cof"/>
</dbReference>
<dbReference type="NCBIfam" id="TIGR01484">
    <property type="entry name" value="HAD-SF-IIB"/>
    <property type="match status" value="1"/>
</dbReference>
<dbReference type="PROSITE" id="PS01229">
    <property type="entry name" value="COF_2"/>
    <property type="match status" value="1"/>
</dbReference>
<dbReference type="SFLD" id="SFLDS00003">
    <property type="entry name" value="Haloacid_Dehalogenase"/>
    <property type="match status" value="1"/>
</dbReference>
<keyword evidence="2" id="KW-1185">Reference proteome</keyword>
<dbReference type="OrthoDB" id="9806027at2"/>
<dbReference type="Gene3D" id="3.30.1240.10">
    <property type="match status" value="1"/>
</dbReference>
<dbReference type="SFLD" id="SFLDG01144">
    <property type="entry name" value="C2.B.4:_PGP_Like"/>
    <property type="match status" value="1"/>
</dbReference>
<dbReference type="Proteomes" id="UP000265816">
    <property type="component" value="Unassembled WGS sequence"/>
</dbReference>
<dbReference type="RefSeq" id="WP_119111994.1">
    <property type="nucleotide sequence ID" value="NZ_CBCSEO010000006.1"/>
</dbReference>
<gene>
    <name evidence="1" type="ORF">D1970_06045</name>
</gene>
<dbReference type="InterPro" id="IPR023214">
    <property type="entry name" value="HAD_sf"/>
</dbReference>
<evidence type="ECO:0000313" key="2">
    <source>
        <dbReference type="Proteomes" id="UP000265816"/>
    </source>
</evidence>
<dbReference type="GO" id="GO:0016791">
    <property type="term" value="F:phosphatase activity"/>
    <property type="evidence" value="ECO:0007669"/>
    <property type="project" value="TreeGrafter"/>
</dbReference>
<dbReference type="Gene3D" id="3.40.50.1000">
    <property type="entry name" value="HAD superfamily/HAD-like"/>
    <property type="match status" value="1"/>
</dbReference>
<dbReference type="NCBIfam" id="TIGR00099">
    <property type="entry name" value="Cof-subfamily"/>
    <property type="match status" value="1"/>
</dbReference>
<dbReference type="InterPro" id="IPR036412">
    <property type="entry name" value="HAD-like_sf"/>
</dbReference>
<protein>
    <submittedName>
        <fullName evidence="1">HAD family phosphatase</fullName>
    </submittedName>
</protein>
<dbReference type="Pfam" id="PF08282">
    <property type="entry name" value="Hydrolase_3"/>
    <property type="match status" value="1"/>
</dbReference>
<dbReference type="SUPFAM" id="SSF56784">
    <property type="entry name" value="HAD-like"/>
    <property type="match status" value="1"/>
</dbReference>
<dbReference type="GO" id="GO:0005829">
    <property type="term" value="C:cytosol"/>
    <property type="evidence" value="ECO:0007669"/>
    <property type="project" value="TreeGrafter"/>
</dbReference>
<dbReference type="GO" id="GO:0000287">
    <property type="term" value="F:magnesium ion binding"/>
    <property type="evidence" value="ECO:0007669"/>
    <property type="project" value="TreeGrafter"/>
</dbReference>
<accession>A0A398BB75</accession>
<sequence>MKCIASDMDGTLLTAAQELTPENREAIKRAQAQGIEVVIATGRSYDEAVYVLKKAGLQCPVICVNGAEVRSKEGEVLAVNPLGDRQAEEAAKLLKDSGVYFEVYTNKGTFTDDEDKAVTIIADIISSANPGVPLEKIMKGAEERVRAGLVHKINDYASLFSSPEYQIYKLLAFSFDDGKLSGAQERIRTMEGVEVTSSGSENIEVTSKDAQKGIALEAFVKAKGIALAETMAIGDNYNDVSMLRIAGRSVAMGNASEEIKAICTAVTITNEESGVAKAINEVL</sequence>
<reference evidence="1 2" key="1">
    <citation type="submission" date="2018-08" db="EMBL/GenBank/DDBJ databases">
        <title>Bacillus jemisoniae sp. nov., Bacillus chryseoplanitiae sp. nov., Bacillus resnikiae sp. nov., and Bacillus frankliniae sp. nov., isolated from Viking spacecraft and associated surfaces.</title>
        <authorList>
            <person name="Seuylemezian A."/>
            <person name="Vaishampayan P."/>
        </authorList>
    </citation>
    <scope>NUCLEOTIDE SEQUENCE [LARGE SCALE GENOMIC DNA]</scope>
    <source>
        <strain evidence="1 2">JJ-247</strain>
    </source>
</reference>
<dbReference type="PANTHER" id="PTHR10000">
    <property type="entry name" value="PHOSPHOSERINE PHOSPHATASE"/>
    <property type="match status" value="1"/>
</dbReference>
<dbReference type="AlphaFoldDB" id="A0A398BB75"/>
<dbReference type="SFLD" id="SFLDG01140">
    <property type="entry name" value="C2.B:_Phosphomannomutase_and_P"/>
    <property type="match status" value="1"/>
</dbReference>